<dbReference type="PANTHER" id="PTHR46825">
    <property type="entry name" value="D-ALANYL-D-ALANINE-CARBOXYPEPTIDASE/ENDOPEPTIDASE AMPH"/>
    <property type="match status" value="1"/>
</dbReference>
<dbReference type="InterPro" id="IPR005180">
    <property type="entry name" value="DUF302"/>
</dbReference>
<evidence type="ECO:0000259" key="1">
    <source>
        <dbReference type="Pfam" id="PF00144"/>
    </source>
</evidence>
<dbReference type="Proteomes" id="UP000254968">
    <property type="component" value="Unassembled WGS sequence"/>
</dbReference>
<dbReference type="AlphaFoldDB" id="A0A378I0V1"/>
<dbReference type="InterPro" id="IPR035923">
    <property type="entry name" value="TT1751-like_sf"/>
</dbReference>
<feature type="domain" description="Beta-lactamase-related" evidence="1">
    <location>
        <begin position="22"/>
        <end position="361"/>
    </location>
</feature>
<dbReference type="PANTHER" id="PTHR46825:SF9">
    <property type="entry name" value="BETA-LACTAMASE-RELATED DOMAIN-CONTAINING PROTEIN"/>
    <property type="match status" value="1"/>
</dbReference>
<evidence type="ECO:0000313" key="3">
    <source>
        <dbReference type="EMBL" id="STX28818.1"/>
    </source>
</evidence>
<dbReference type="OrthoDB" id="9799367at2"/>
<dbReference type="InterPro" id="IPR012338">
    <property type="entry name" value="Beta-lactam/transpept-like"/>
</dbReference>
<gene>
    <name evidence="3" type="primary">pbpE_1</name>
    <name evidence="3" type="ORF">NCTC13315_01352</name>
</gene>
<name>A0A378I0V1_9GAMM</name>
<keyword evidence="3" id="KW-0121">Carboxypeptidase</keyword>
<feature type="domain" description="DUF302" evidence="2">
    <location>
        <begin position="415"/>
        <end position="477"/>
    </location>
</feature>
<dbReference type="SUPFAM" id="SSF103247">
    <property type="entry name" value="TT1751-like"/>
    <property type="match status" value="1"/>
</dbReference>
<accession>A0A378I0V1</accession>
<sequence length="515" mass="56798">MTNTYKSSSRGDFHTIYQGKTVDQLIIDYMEQNNIPGMSLAIVQAPYITRVVGYGYADLDSGRLVATNTMFNIGQITHAFTAVAIMQLKEQGQLKLDDKVNQHLANIPPSWRTITIRHLLNHSSGLPDYTEAEDFDPARDYQPQDIIKLIKGSKLAFKAGAQMRPSATNFYLLGLIIEQASGTTFENFVTKHQIERMGLQHTYFLSNLNTIQNEITNKSTPFKHSLFLKKAAFINPTEPATGYSEQDNTLNAVLPASWAAVKADAGIYASAEDISLWDIGLAGNILVSAPEDRDFLYKSVILAKNLSSPSNASWLFPGHQGLMEIKGNVPGYSAFLSRFTAADELVCVTLLANKGNLPDLDILARKIAGAFDAKLASPQGAPWSEALQSPYSVNETIKRITKLIKKQGGKVFAHIDHAYEAKQAKQTLPPTEVLLIGNPAKGTSLMQENPALALDLPLRIMATQDDNGQVWLSFTEPLKLVMAYELPSKQMTLLQQMSHSLRQTCEKAVSSQSEF</sequence>
<proteinExistence type="predicted"/>
<dbReference type="EMBL" id="UGNV01000001">
    <property type="protein sequence ID" value="STX28818.1"/>
    <property type="molecule type" value="Genomic_DNA"/>
</dbReference>
<protein>
    <submittedName>
        <fullName evidence="3">Beta-lactamase</fullName>
        <ecNumber evidence="3">3.4.16.4</ecNumber>
    </submittedName>
</protein>
<organism evidence="3 4">
    <name type="scientific">Legionella beliardensis</name>
    <dbReference type="NCBI Taxonomy" id="91822"/>
    <lineage>
        <taxon>Bacteria</taxon>
        <taxon>Pseudomonadati</taxon>
        <taxon>Pseudomonadota</taxon>
        <taxon>Gammaproteobacteria</taxon>
        <taxon>Legionellales</taxon>
        <taxon>Legionellaceae</taxon>
        <taxon>Legionella</taxon>
    </lineage>
</organism>
<dbReference type="Pfam" id="PF03625">
    <property type="entry name" value="DUF302"/>
    <property type="match status" value="1"/>
</dbReference>
<dbReference type="InterPro" id="IPR050491">
    <property type="entry name" value="AmpC-like"/>
</dbReference>
<dbReference type="Gene3D" id="3.30.310.70">
    <property type="entry name" value="TT1751-like domain"/>
    <property type="match status" value="1"/>
</dbReference>
<dbReference type="Gene3D" id="3.40.710.10">
    <property type="entry name" value="DD-peptidase/beta-lactamase superfamily"/>
    <property type="match status" value="1"/>
</dbReference>
<dbReference type="GO" id="GO:0009002">
    <property type="term" value="F:serine-type D-Ala-D-Ala carboxypeptidase activity"/>
    <property type="evidence" value="ECO:0007669"/>
    <property type="project" value="UniProtKB-EC"/>
</dbReference>
<dbReference type="CDD" id="cd14797">
    <property type="entry name" value="DUF302"/>
    <property type="match status" value="1"/>
</dbReference>
<dbReference type="RefSeq" id="WP_115302534.1">
    <property type="nucleotide sequence ID" value="NZ_CAAAHO010000001.1"/>
</dbReference>
<dbReference type="Pfam" id="PF00144">
    <property type="entry name" value="Beta-lactamase"/>
    <property type="match status" value="1"/>
</dbReference>
<dbReference type="EC" id="3.4.16.4" evidence="3"/>
<reference evidence="3 4" key="1">
    <citation type="submission" date="2018-06" db="EMBL/GenBank/DDBJ databases">
        <authorList>
            <consortium name="Pathogen Informatics"/>
            <person name="Doyle S."/>
        </authorList>
    </citation>
    <scope>NUCLEOTIDE SEQUENCE [LARGE SCALE GENOMIC DNA]</scope>
    <source>
        <strain evidence="3 4">NCTC13315</strain>
    </source>
</reference>
<keyword evidence="3" id="KW-0645">Protease</keyword>
<keyword evidence="4" id="KW-1185">Reference proteome</keyword>
<keyword evidence="3" id="KW-0378">Hydrolase</keyword>
<evidence type="ECO:0000313" key="4">
    <source>
        <dbReference type="Proteomes" id="UP000254968"/>
    </source>
</evidence>
<dbReference type="InterPro" id="IPR001466">
    <property type="entry name" value="Beta-lactam-related"/>
</dbReference>
<evidence type="ECO:0000259" key="2">
    <source>
        <dbReference type="Pfam" id="PF03625"/>
    </source>
</evidence>
<dbReference type="SUPFAM" id="SSF56601">
    <property type="entry name" value="beta-lactamase/transpeptidase-like"/>
    <property type="match status" value="1"/>
</dbReference>